<reference evidence="10" key="1">
    <citation type="journal article" date="2021" name="G3 (Bethesda)">
        <title>Chromosome assembled and annotated genome sequence of Aspergillus flavus NRRL 3357.</title>
        <authorList>
            <person name="Skerker J.M."/>
            <person name="Pianalto K.M."/>
            <person name="Mondo S.J."/>
            <person name="Yang K."/>
            <person name="Arkin A.P."/>
            <person name="Keller N.P."/>
            <person name="Grigoriev I.V."/>
            <person name="Louise Glass N.L."/>
        </authorList>
    </citation>
    <scope>NUCLEOTIDE SEQUENCE [LARGE SCALE GENOMIC DNA]</scope>
    <source>
        <strain evidence="10">ATCC 200026 / FGSC A1120 / IAM 13836 / NRRL 3357 / JCM 12722 / SRRC 167</strain>
    </source>
</reference>
<keyword evidence="4" id="KW-0238">DNA-binding</keyword>
<evidence type="ECO:0000256" key="3">
    <source>
        <dbReference type="ARBA" id="ARBA00023015"/>
    </source>
</evidence>
<sequence>MDASGARRKSTPYKKCWAMGGSRKSASCLICRRRKIKCDRSEGFCNNCRNLGEQCVYSTEAGTDTNVTDEGPTSSDSVTQAGLKRRRVLRSCLECKRTKSKCSGGSACTRCTKKGLHCSFHEEEPNPREETYVQGSSQAIPTWLVMRNLPPIDRVRELIDIYFAQIHTVRCMGFLHIPTFMERFKDKKTILTEMSGLIYVMCALAAPFYCARVIASKEDGPSSAVLYFDAGRGWAEAAMQCLFSSFGSPRIECIITAVLLHEYYLRVGDYAKGFLISGFIARHVQLLQLNMEYDDDILCRKSKMSWAAKETRRRVLWACYLLDASIECGINQLCLISSSDIYVQLPCSEDLFVRNIPCNTEMLTRGKLLPFADAAVVSAAENLDIRAYYIRAMAIRSKILKYVKHLEGEIPWEVTETSQFHKLDNEIRELDASIPDSLKMSAENIYIFKASGRLNLFFGVHILIAQTFNDLYRVGVSRLVFPNTATKWIRENAPAEFIKLCHRTCISKAAYIGSLLQDLWNCHKLSIVDLPYAVHTQICSSVLVTSLSSWREPEPPLPHISHSDYKDILQTNVTILKYLQRYIKADLYYESATQALKHFNTRFSNETPERRATSSIRETSPIESNDHNRPSQSSLEHILNPLGTYPMARKQVQHYDQQHARDGTSDKPSVPQSDIAAFCPSTADNPANMDGFLGFQDQSFFSQFPDWAPDIPIISDMGYPTFLDQYPVSIADGGLVI</sequence>
<dbReference type="CDD" id="cd12148">
    <property type="entry name" value="fungal_TF_MHR"/>
    <property type="match status" value="1"/>
</dbReference>
<accession>A0A7U2MVF0</accession>
<dbReference type="GO" id="GO:0008270">
    <property type="term" value="F:zinc ion binding"/>
    <property type="evidence" value="ECO:0007669"/>
    <property type="project" value="InterPro"/>
</dbReference>
<feature type="domain" description="Zn(2)-C6 fungal-type" evidence="8">
    <location>
        <begin position="91"/>
        <end position="120"/>
    </location>
</feature>
<feature type="compositionally biased region" description="Basic and acidic residues" evidence="7">
    <location>
        <begin position="656"/>
        <end position="665"/>
    </location>
</feature>
<dbReference type="PROSITE" id="PS00463">
    <property type="entry name" value="ZN2_CY6_FUNGAL_1"/>
    <property type="match status" value="2"/>
</dbReference>
<dbReference type="AlphaFoldDB" id="A0A7U2MVF0"/>
<evidence type="ECO:0000256" key="4">
    <source>
        <dbReference type="ARBA" id="ARBA00023125"/>
    </source>
</evidence>
<evidence type="ECO:0000256" key="6">
    <source>
        <dbReference type="ARBA" id="ARBA00023242"/>
    </source>
</evidence>
<dbReference type="PANTHER" id="PTHR47338:SF7">
    <property type="entry name" value="ZN(II)2CYS6 TRANSCRIPTION FACTOR (EUROFUNG)"/>
    <property type="match status" value="1"/>
</dbReference>
<dbReference type="Proteomes" id="UP000596276">
    <property type="component" value="Chromosome 4"/>
</dbReference>
<keyword evidence="5" id="KW-0804">Transcription</keyword>
<evidence type="ECO:0000259" key="8">
    <source>
        <dbReference type="PROSITE" id="PS50048"/>
    </source>
</evidence>
<proteinExistence type="predicted"/>
<feature type="region of interest" description="Disordered" evidence="7">
    <location>
        <begin position="603"/>
        <end position="634"/>
    </location>
</feature>
<dbReference type="PROSITE" id="PS50048">
    <property type="entry name" value="ZN2_CY6_FUNGAL_2"/>
    <property type="match status" value="2"/>
</dbReference>
<keyword evidence="2" id="KW-0479">Metal-binding</keyword>
<name>A0A7U2MVF0_ASPFN</name>
<evidence type="ECO:0000313" key="10">
    <source>
        <dbReference type="Proteomes" id="UP000596276"/>
    </source>
</evidence>
<dbReference type="GO" id="GO:0009893">
    <property type="term" value="P:positive regulation of metabolic process"/>
    <property type="evidence" value="ECO:0007669"/>
    <property type="project" value="UniProtKB-ARBA"/>
</dbReference>
<dbReference type="SUPFAM" id="SSF57701">
    <property type="entry name" value="Zn2/Cys6 DNA-binding domain"/>
    <property type="match status" value="2"/>
</dbReference>
<dbReference type="CDD" id="cd00067">
    <property type="entry name" value="GAL4"/>
    <property type="match status" value="2"/>
</dbReference>
<protein>
    <recommendedName>
        <fullName evidence="8">Zn(2)-C6 fungal-type domain-containing protein</fullName>
    </recommendedName>
</protein>
<evidence type="ECO:0000256" key="5">
    <source>
        <dbReference type="ARBA" id="ARBA00023163"/>
    </source>
</evidence>
<evidence type="ECO:0000256" key="7">
    <source>
        <dbReference type="SAM" id="MobiDB-lite"/>
    </source>
</evidence>
<keyword evidence="6" id="KW-0539">Nucleus</keyword>
<dbReference type="VEuPathDB" id="FungiDB:F9C07_2091233"/>
<evidence type="ECO:0000256" key="1">
    <source>
        <dbReference type="ARBA" id="ARBA00004123"/>
    </source>
</evidence>
<dbReference type="InterPro" id="IPR036864">
    <property type="entry name" value="Zn2-C6_fun-type_DNA-bd_sf"/>
</dbReference>
<gene>
    <name evidence="9" type="ORF">F9C07_2091233</name>
</gene>
<organism evidence="9 10">
    <name type="scientific">Aspergillus flavus (strain ATCC 200026 / FGSC A1120 / IAM 13836 / NRRL 3357 / JCM 12722 / SRRC 167)</name>
    <dbReference type="NCBI Taxonomy" id="332952"/>
    <lineage>
        <taxon>Eukaryota</taxon>
        <taxon>Fungi</taxon>
        <taxon>Dikarya</taxon>
        <taxon>Ascomycota</taxon>
        <taxon>Pezizomycotina</taxon>
        <taxon>Eurotiomycetes</taxon>
        <taxon>Eurotiomycetidae</taxon>
        <taxon>Eurotiales</taxon>
        <taxon>Aspergillaceae</taxon>
        <taxon>Aspergillus</taxon>
        <taxon>Aspergillus subgen. Circumdati</taxon>
    </lineage>
</organism>
<dbReference type="InterPro" id="IPR001138">
    <property type="entry name" value="Zn2Cys6_DnaBD"/>
</dbReference>
<evidence type="ECO:0000256" key="2">
    <source>
        <dbReference type="ARBA" id="ARBA00022723"/>
    </source>
</evidence>
<dbReference type="EMBL" id="CP044618">
    <property type="protein sequence ID" value="QRD90606.1"/>
    <property type="molecule type" value="Genomic_DNA"/>
</dbReference>
<dbReference type="Pfam" id="PF04082">
    <property type="entry name" value="Fungal_trans"/>
    <property type="match status" value="1"/>
</dbReference>
<feature type="region of interest" description="Disordered" evidence="7">
    <location>
        <begin position="652"/>
        <end position="674"/>
    </location>
</feature>
<dbReference type="VEuPathDB" id="FungiDB:AFLA_011845"/>
<feature type="domain" description="Zn(2)-C6 fungal-type" evidence="8">
    <location>
        <begin position="27"/>
        <end position="57"/>
    </location>
</feature>
<dbReference type="GO" id="GO:0000981">
    <property type="term" value="F:DNA-binding transcription factor activity, RNA polymerase II-specific"/>
    <property type="evidence" value="ECO:0007669"/>
    <property type="project" value="InterPro"/>
</dbReference>
<keyword evidence="3" id="KW-0805">Transcription regulation</keyword>
<dbReference type="Gene3D" id="4.10.240.10">
    <property type="entry name" value="Zn(2)-C6 fungal-type DNA-binding domain"/>
    <property type="match status" value="2"/>
</dbReference>
<dbReference type="GO" id="GO:0006351">
    <property type="term" value="P:DNA-templated transcription"/>
    <property type="evidence" value="ECO:0007669"/>
    <property type="project" value="InterPro"/>
</dbReference>
<evidence type="ECO:0000313" key="9">
    <source>
        <dbReference type="EMBL" id="QRD90606.1"/>
    </source>
</evidence>
<dbReference type="InterPro" id="IPR007219">
    <property type="entry name" value="XnlR_reg_dom"/>
</dbReference>
<comment type="subcellular location">
    <subcellularLocation>
        <location evidence="1">Nucleus</location>
    </subcellularLocation>
</comment>
<dbReference type="SMART" id="SM00066">
    <property type="entry name" value="GAL4"/>
    <property type="match status" value="2"/>
</dbReference>
<dbReference type="GO" id="GO:0003677">
    <property type="term" value="F:DNA binding"/>
    <property type="evidence" value="ECO:0007669"/>
    <property type="project" value="UniProtKB-KW"/>
</dbReference>
<feature type="compositionally biased region" description="Polar residues" evidence="7">
    <location>
        <begin position="613"/>
        <end position="623"/>
    </location>
</feature>
<dbReference type="InterPro" id="IPR050815">
    <property type="entry name" value="TF_fung"/>
</dbReference>
<dbReference type="Pfam" id="PF00172">
    <property type="entry name" value="Zn_clus"/>
    <property type="match status" value="2"/>
</dbReference>
<dbReference type="GO" id="GO:0005634">
    <property type="term" value="C:nucleus"/>
    <property type="evidence" value="ECO:0007669"/>
    <property type="project" value="UniProtKB-SubCell"/>
</dbReference>
<dbReference type="PANTHER" id="PTHR47338">
    <property type="entry name" value="ZN(II)2CYS6 TRANSCRIPTION FACTOR (EUROFUNG)-RELATED"/>
    <property type="match status" value="1"/>
</dbReference>
<keyword evidence="10" id="KW-1185">Reference proteome</keyword>